<dbReference type="RefSeq" id="WP_250826527.1">
    <property type="nucleotide sequence ID" value="NZ_JAMOIL010000005.1"/>
</dbReference>
<accession>A0A9X2D5X2</accession>
<dbReference type="PANTHER" id="PTHR38479:SF2">
    <property type="entry name" value="WINGED HELIX DNA-BINDING DOMAIN-CONTAINING PROTEIN"/>
    <property type="match status" value="1"/>
</dbReference>
<comment type="caution">
    <text evidence="1">The sequence shown here is derived from an EMBL/GenBank/DDBJ whole genome shotgun (WGS) entry which is preliminary data.</text>
</comment>
<sequence>MPTSRPGLDDDERRRRLVRHGLVPGARAVSVEEATRQVVCLHATEPPTVPLSLHARIDGLTREEVEAALVERRTLVRQLAMRRTLFVFPRDLLPAAWGSAAARTGANERAKLARDVVRGGITTDGDAWLASAERAVLAALDAAPDGLTALELKAAAPEIDVRADLPSSQVSPGRVLTVLGAEASIVRGPNTQHWRLFRPRWQTRQHWLGPTPEPLASADGYAELVRRWLARFGPGTETDVVWWLGATKTIVRAALDEVGAVPVDLDSGEVGWVLPDDTGPTPEVQPWAALLPVLDPTVMGWKQRDWYLGEHGPALFDRNGNAGTTAWWAGRVVGCWVQDADGVVQVRPLEPLPTEARAALREAAARLTAWLSGERVSPIYRAPTMTAEAGDLPYPPLRA</sequence>
<name>A0A9X2D5X2_9ACTN</name>
<dbReference type="PANTHER" id="PTHR38479">
    <property type="entry name" value="LMO0824 PROTEIN"/>
    <property type="match status" value="1"/>
</dbReference>
<reference evidence="1" key="1">
    <citation type="submission" date="2022-05" db="EMBL/GenBank/DDBJ databases">
        <authorList>
            <person name="Tuo L."/>
        </authorList>
    </citation>
    <scope>NUCLEOTIDE SEQUENCE</scope>
    <source>
        <strain evidence="1">BSK12Z-4</strain>
    </source>
</reference>
<dbReference type="Pfam" id="PF06224">
    <property type="entry name" value="AlkZ-like"/>
    <property type="match status" value="1"/>
</dbReference>
<dbReference type="AlphaFoldDB" id="A0A9X2D5X2"/>
<proteinExistence type="predicted"/>
<dbReference type="Proteomes" id="UP001139485">
    <property type="component" value="Unassembled WGS sequence"/>
</dbReference>
<keyword evidence="1" id="KW-0238">DNA-binding</keyword>
<gene>
    <name evidence="1" type="ORF">M8330_05620</name>
</gene>
<dbReference type="InterPro" id="IPR009351">
    <property type="entry name" value="AlkZ-like"/>
</dbReference>
<dbReference type="GO" id="GO:0003677">
    <property type="term" value="F:DNA binding"/>
    <property type="evidence" value="ECO:0007669"/>
    <property type="project" value="UniProtKB-KW"/>
</dbReference>
<evidence type="ECO:0000313" key="1">
    <source>
        <dbReference type="EMBL" id="MCM0619771.1"/>
    </source>
</evidence>
<keyword evidence="2" id="KW-1185">Reference proteome</keyword>
<organism evidence="1 2">
    <name type="scientific">Nocardioides bruguierae</name>
    <dbReference type="NCBI Taxonomy" id="2945102"/>
    <lineage>
        <taxon>Bacteria</taxon>
        <taxon>Bacillati</taxon>
        <taxon>Actinomycetota</taxon>
        <taxon>Actinomycetes</taxon>
        <taxon>Propionibacteriales</taxon>
        <taxon>Nocardioidaceae</taxon>
        <taxon>Nocardioides</taxon>
    </lineage>
</organism>
<protein>
    <submittedName>
        <fullName evidence="1">Winged helix DNA-binding domain-containing protein</fullName>
    </submittedName>
</protein>
<dbReference type="EMBL" id="JAMOIL010000005">
    <property type="protein sequence ID" value="MCM0619771.1"/>
    <property type="molecule type" value="Genomic_DNA"/>
</dbReference>
<evidence type="ECO:0000313" key="2">
    <source>
        <dbReference type="Proteomes" id="UP001139485"/>
    </source>
</evidence>